<feature type="transmembrane region" description="Helical" evidence="6">
    <location>
        <begin position="12"/>
        <end position="38"/>
    </location>
</feature>
<dbReference type="GO" id="GO:0016020">
    <property type="term" value="C:membrane"/>
    <property type="evidence" value="ECO:0007669"/>
    <property type="project" value="UniProtKB-SubCell"/>
</dbReference>
<dbReference type="PANTHER" id="PTHR37278:SF1">
    <property type="entry name" value="AUTOPHAGY-RELATED PROTEIN 33-RELATED"/>
    <property type="match status" value="1"/>
</dbReference>
<evidence type="ECO:0000313" key="8">
    <source>
        <dbReference type="Proteomes" id="UP000177798"/>
    </source>
</evidence>
<comment type="subcellular location">
    <subcellularLocation>
        <location evidence="1">Membrane</location>
        <topology evidence="1">Multi-pass membrane protein</topology>
    </subcellularLocation>
</comment>
<proteinExistence type="inferred from homology"/>
<protein>
    <recommendedName>
        <fullName evidence="9">Autophagy-related protein 33</fullName>
    </recommendedName>
</protein>
<dbReference type="OrthoDB" id="5336366at2759"/>
<dbReference type="InterPro" id="IPR051668">
    <property type="entry name" value="ATG33"/>
</dbReference>
<keyword evidence="3 6" id="KW-1133">Transmembrane helix</keyword>
<reference evidence="8" key="1">
    <citation type="journal article" date="2017" name="Genome Biol. Evol.">
        <title>The complete genome sequence of the phytopathogenic fungus Sclerotinia sclerotiorum reveals insights into the genome architecture of broad host range pathogens.</title>
        <authorList>
            <person name="Derbyshire M."/>
            <person name="Denton-Giles M."/>
            <person name="Hegedus D."/>
            <person name="Seifbarghy S."/>
            <person name="Rollins J."/>
            <person name="van Kan J."/>
            <person name="Seidl M.F."/>
            <person name="Faino L."/>
            <person name="Mbengue M."/>
            <person name="Navaud O."/>
            <person name="Raffaele S."/>
            <person name="Hammond-Kosack K."/>
            <person name="Heard S."/>
            <person name="Oliver R."/>
        </authorList>
    </citation>
    <scope>NUCLEOTIDE SEQUENCE [LARGE SCALE GENOMIC DNA]</scope>
    <source>
        <strain evidence="8">ATCC 18683 / 1980 / Ss-1</strain>
    </source>
</reference>
<keyword evidence="2 6" id="KW-0812">Transmembrane</keyword>
<evidence type="ECO:0000256" key="5">
    <source>
        <dbReference type="ARBA" id="ARBA00038013"/>
    </source>
</evidence>
<evidence type="ECO:0000256" key="3">
    <source>
        <dbReference type="ARBA" id="ARBA00022989"/>
    </source>
</evidence>
<feature type="transmembrane region" description="Helical" evidence="6">
    <location>
        <begin position="177"/>
        <end position="196"/>
    </location>
</feature>
<dbReference type="KEGG" id="ssl:SS1G_04629"/>
<accession>A0A1D9PVL4</accession>
<sequence>MSTRTVSTLKFVGSISLGLLTGVSYTLSSLTIPAFLTLPSATLASRSYSSLTSLATTHTRALTWISSWSFLLAFYFSPRGQRHPYLLWTSLFAASSSMVDKLVPLAIGSTGPRRIAQKKKSKKAMSPRQMDASYEVLSKSARDYESAGLASSEEEVDDNVNGEEVREEMEGFMTNQVVRTVVAGLGFAMSVVGIWGDGGLTEVIFVDVV</sequence>
<gene>
    <name evidence="7" type="ORF">sscle_02g015280</name>
</gene>
<evidence type="ECO:0000256" key="4">
    <source>
        <dbReference type="ARBA" id="ARBA00023136"/>
    </source>
</evidence>
<dbReference type="Proteomes" id="UP000177798">
    <property type="component" value="Chromosome 2"/>
</dbReference>
<evidence type="ECO:0000256" key="1">
    <source>
        <dbReference type="ARBA" id="ARBA00004141"/>
    </source>
</evidence>
<dbReference type="RefSeq" id="XP_001594821.1">
    <property type="nucleotide sequence ID" value="XM_001594771.1"/>
</dbReference>
<comment type="similarity">
    <text evidence="5">Belongs to the ATG33 family.</text>
</comment>
<keyword evidence="4 6" id="KW-0472">Membrane</keyword>
<organism evidence="7 8">
    <name type="scientific">Sclerotinia sclerotiorum (strain ATCC 18683 / 1980 / Ss-1)</name>
    <name type="common">White mold</name>
    <name type="synonym">Whetzelinia sclerotiorum</name>
    <dbReference type="NCBI Taxonomy" id="665079"/>
    <lineage>
        <taxon>Eukaryota</taxon>
        <taxon>Fungi</taxon>
        <taxon>Dikarya</taxon>
        <taxon>Ascomycota</taxon>
        <taxon>Pezizomycotina</taxon>
        <taxon>Leotiomycetes</taxon>
        <taxon>Helotiales</taxon>
        <taxon>Sclerotiniaceae</taxon>
        <taxon>Sclerotinia</taxon>
    </lineage>
</organism>
<dbReference type="AlphaFoldDB" id="A0A1D9PVL4"/>
<evidence type="ECO:0000256" key="6">
    <source>
        <dbReference type="SAM" id="Phobius"/>
    </source>
</evidence>
<feature type="transmembrane region" description="Helical" evidence="6">
    <location>
        <begin position="58"/>
        <end position="76"/>
    </location>
</feature>
<evidence type="ECO:0000313" key="7">
    <source>
        <dbReference type="EMBL" id="APA06758.1"/>
    </source>
</evidence>
<dbReference type="PANTHER" id="PTHR37278">
    <property type="entry name" value="AUTOPHAGY-RELATED PROTEIN 33-RELATED"/>
    <property type="match status" value="1"/>
</dbReference>
<evidence type="ECO:0000256" key="2">
    <source>
        <dbReference type="ARBA" id="ARBA00022692"/>
    </source>
</evidence>
<dbReference type="EMBL" id="CP017815">
    <property type="protein sequence ID" value="APA06758.1"/>
    <property type="molecule type" value="Genomic_DNA"/>
</dbReference>
<dbReference type="VEuPathDB" id="FungiDB:sscle_02g015280"/>
<dbReference type="OMA" id="WCLSSPR"/>
<evidence type="ECO:0008006" key="9">
    <source>
        <dbReference type="Google" id="ProtNLM"/>
    </source>
</evidence>
<name>A0A1D9PVL4_SCLS1</name>